<evidence type="ECO:0000313" key="1">
    <source>
        <dbReference type="EnsemblMetazoa" id="GBRI029717-PA"/>
    </source>
</evidence>
<accession>A0A1A9WRN4</accession>
<protein>
    <submittedName>
        <fullName evidence="1">Uncharacterized protein</fullName>
    </submittedName>
</protein>
<name>A0A1A9WRN4_9MUSC</name>
<evidence type="ECO:0000313" key="2">
    <source>
        <dbReference type="Proteomes" id="UP000091820"/>
    </source>
</evidence>
<reference evidence="1" key="2">
    <citation type="submission" date="2020-05" db="UniProtKB">
        <authorList>
            <consortium name="EnsemblMetazoa"/>
        </authorList>
    </citation>
    <scope>IDENTIFICATION</scope>
    <source>
        <strain evidence="1">IAEA</strain>
    </source>
</reference>
<dbReference type="EnsemblMetazoa" id="GBRI029717-RA">
    <property type="protein sequence ID" value="GBRI029717-PA"/>
    <property type="gene ID" value="GBRI029717"/>
</dbReference>
<dbReference type="VEuPathDB" id="VectorBase:GBRI029717"/>
<dbReference type="Proteomes" id="UP000091820">
    <property type="component" value="Unassembled WGS sequence"/>
</dbReference>
<organism evidence="1 2">
    <name type="scientific">Glossina brevipalpis</name>
    <dbReference type="NCBI Taxonomy" id="37001"/>
    <lineage>
        <taxon>Eukaryota</taxon>
        <taxon>Metazoa</taxon>
        <taxon>Ecdysozoa</taxon>
        <taxon>Arthropoda</taxon>
        <taxon>Hexapoda</taxon>
        <taxon>Insecta</taxon>
        <taxon>Pterygota</taxon>
        <taxon>Neoptera</taxon>
        <taxon>Endopterygota</taxon>
        <taxon>Diptera</taxon>
        <taxon>Brachycera</taxon>
        <taxon>Muscomorpha</taxon>
        <taxon>Hippoboscoidea</taxon>
        <taxon>Glossinidae</taxon>
        <taxon>Glossina</taxon>
    </lineage>
</organism>
<reference evidence="2" key="1">
    <citation type="submission" date="2014-03" db="EMBL/GenBank/DDBJ databases">
        <authorList>
            <person name="Aksoy S."/>
            <person name="Warren W."/>
            <person name="Wilson R.K."/>
        </authorList>
    </citation>
    <scope>NUCLEOTIDE SEQUENCE [LARGE SCALE GENOMIC DNA]</scope>
    <source>
        <strain evidence="2">IAEA</strain>
    </source>
</reference>
<dbReference type="AlphaFoldDB" id="A0A1A9WRN4"/>
<sequence>MITFKRYLQAFTNIRSGAGGCTRCGGGAGAIVGFKIIRDSCRGIQGPSASKGGLITRRVVCITLSQNGADSGLGSGSFLADSGAGLGGGIIGFGIGVSLNTILIRQYSIKAMNTNTVQTDINASTAFRYETGGRDDCDFACCVDKVSNDVTPSVTRAGAASGFIQNETHDIITIIHVASCSHLT</sequence>
<proteinExistence type="predicted"/>
<keyword evidence="2" id="KW-1185">Reference proteome</keyword>